<dbReference type="InterPro" id="IPR042171">
    <property type="entry name" value="Acyl-CoA_hotdog"/>
</dbReference>
<accession>A0A9Y2B7K8</accession>
<evidence type="ECO:0000313" key="4">
    <source>
        <dbReference type="EMBL" id="WIW95476.1"/>
    </source>
</evidence>
<feature type="region of interest" description="Disordered" evidence="1">
    <location>
        <begin position="113"/>
        <end position="133"/>
    </location>
</feature>
<protein>
    <submittedName>
        <fullName evidence="4">Thioesterase family protein</fullName>
    </submittedName>
</protein>
<evidence type="ECO:0000259" key="3">
    <source>
        <dbReference type="Pfam" id="PF20789"/>
    </source>
</evidence>
<dbReference type="Gene3D" id="2.40.160.210">
    <property type="entry name" value="Acyl-CoA thioesterase, double hotdog domain"/>
    <property type="match status" value="1"/>
</dbReference>
<feature type="domain" description="Acyl-CoA thioesterase-like N-terminal HotDog" evidence="2">
    <location>
        <begin position="23"/>
        <end position="103"/>
    </location>
</feature>
<reference evidence="4 5" key="1">
    <citation type="submission" date="2023-06" db="EMBL/GenBank/DDBJ databases">
        <title>Altererythrobacter rubellus NBRC 112769 genome.</title>
        <authorList>
            <person name="Zhang K."/>
        </authorList>
    </citation>
    <scope>NUCLEOTIDE SEQUENCE [LARGE SCALE GENOMIC DNA]</scope>
    <source>
        <strain evidence="4 5">NBRC 112769</strain>
    </source>
</reference>
<dbReference type="EMBL" id="CP127221">
    <property type="protein sequence ID" value="WIW95476.1"/>
    <property type="molecule type" value="Genomic_DNA"/>
</dbReference>
<dbReference type="Pfam" id="PF13622">
    <property type="entry name" value="4HBT_3"/>
    <property type="match status" value="1"/>
</dbReference>
<dbReference type="InterPro" id="IPR029069">
    <property type="entry name" value="HotDog_dom_sf"/>
</dbReference>
<sequence>MSVQSFLAPITGQTAVIDLPDAENWMQGRTLYGGASALIAYTYAIRAFTDLPPLRAAQVGFVAPVGGRVELQAEIVRQGRSVTQLRSELYQDGALALTAFFLFAEPRKPNALYPTRKPSDFPPPAEESEDVMSDKGPNFLRNNFEIRRAQNVSGPGEPVVRRWARLKNREELDPISELILLGDVLPPGAMRAMQRQGPISSINWSFNLLETNPQTEDGWWVSENASQHANNGYSSERLRLWNSEGQQVIDGLQSVAIFG</sequence>
<dbReference type="SUPFAM" id="SSF54637">
    <property type="entry name" value="Thioesterase/thiol ester dehydrase-isomerase"/>
    <property type="match status" value="2"/>
</dbReference>
<keyword evidence="5" id="KW-1185">Reference proteome</keyword>
<dbReference type="Proteomes" id="UP001231445">
    <property type="component" value="Chromosome"/>
</dbReference>
<dbReference type="KEGG" id="arue:QQX03_11175"/>
<dbReference type="AlphaFoldDB" id="A0A9Y2B7K8"/>
<dbReference type="InterPro" id="IPR049450">
    <property type="entry name" value="ACOT8-like_C"/>
</dbReference>
<name>A0A9Y2B7K8_9SPHN</name>
<evidence type="ECO:0000256" key="1">
    <source>
        <dbReference type="SAM" id="MobiDB-lite"/>
    </source>
</evidence>
<dbReference type="RefSeq" id="WP_285975791.1">
    <property type="nucleotide sequence ID" value="NZ_CP127221.1"/>
</dbReference>
<evidence type="ECO:0000313" key="5">
    <source>
        <dbReference type="Proteomes" id="UP001231445"/>
    </source>
</evidence>
<dbReference type="InterPro" id="IPR049449">
    <property type="entry name" value="TesB_ACOT8-like_N"/>
</dbReference>
<feature type="domain" description="Acyl-CoA thioesterase-like C-terminal" evidence="3">
    <location>
        <begin position="132"/>
        <end position="256"/>
    </location>
</feature>
<proteinExistence type="predicted"/>
<dbReference type="Pfam" id="PF20789">
    <property type="entry name" value="4HBT_3C"/>
    <property type="match status" value="1"/>
</dbReference>
<evidence type="ECO:0000259" key="2">
    <source>
        <dbReference type="Pfam" id="PF13622"/>
    </source>
</evidence>
<gene>
    <name evidence="4" type="ORF">QQX03_11175</name>
</gene>
<organism evidence="4 5">
    <name type="scientific">Altererythrobacter rubellus</name>
    <dbReference type="NCBI Taxonomy" id="2173831"/>
    <lineage>
        <taxon>Bacteria</taxon>
        <taxon>Pseudomonadati</taxon>
        <taxon>Pseudomonadota</taxon>
        <taxon>Alphaproteobacteria</taxon>
        <taxon>Sphingomonadales</taxon>
        <taxon>Erythrobacteraceae</taxon>
        <taxon>Altererythrobacter</taxon>
    </lineage>
</organism>